<protein>
    <submittedName>
        <fullName evidence="5">DUF2382 domain-containing protein</fullName>
    </submittedName>
</protein>
<feature type="compositionally biased region" description="Low complexity" evidence="2">
    <location>
        <begin position="147"/>
        <end position="157"/>
    </location>
</feature>
<accession>A0ABZ3CJG6</accession>
<dbReference type="Pfam" id="PF09557">
    <property type="entry name" value="DUF2382"/>
    <property type="match status" value="1"/>
</dbReference>
<feature type="compositionally biased region" description="Basic and acidic residues" evidence="2">
    <location>
        <begin position="161"/>
        <end position="183"/>
    </location>
</feature>
<feature type="compositionally biased region" description="Basic and acidic residues" evidence="2">
    <location>
        <begin position="302"/>
        <end position="349"/>
    </location>
</feature>
<feature type="compositionally biased region" description="Basic and acidic residues" evidence="2">
    <location>
        <begin position="364"/>
        <end position="401"/>
    </location>
</feature>
<feature type="compositionally biased region" description="Basic and acidic residues" evidence="2">
    <location>
        <begin position="226"/>
        <end position="269"/>
    </location>
</feature>
<evidence type="ECO:0000259" key="3">
    <source>
        <dbReference type="Pfam" id="PF09557"/>
    </source>
</evidence>
<evidence type="ECO:0000259" key="4">
    <source>
        <dbReference type="Pfam" id="PF11181"/>
    </source>
</evidence>
<reference evidence="6" key="1">
    <citation type="submission" date="2023-10" db="EMBL/GenBank/DDBJ databases">
        <title>Genome analysis and identification of Salinococcus sp. Bachu38 nov., a PGPR from the rhizosphere of Tamarix.</title>
        <authorList>
            <person name="Liang Z."/>
            <person name="Zhang X."/>
            <person name="Jia J."/>
            <person name="Chen X."/>
            <person name="Wang Y."/>
            <person name="Wang Q."/>
            <person name="Wang R."/>
        </authorList>
    </citation>
    <scope>NUCLEOTIDE SEQUENCE [LARGE SCALE GENOMIC DNA]</scope>
    <source>
        <strain evidence="6">Bachu38</strain>
    </source>
</reference>
<feature type="compositionally biased region" description="Basic and acidic residues" evidence="2">
    <location>
        <begin position="204"/>
        <end position="218"/>
    </location>
</feature>
<evidence type="ECO:0000256" key="1">
    <source>
        <dbReference type="ARBA" id="ARBA00008128"/>
    </source>
</evidence>
<evidence type="ECO:0000313" key="6">
    <source>
        <dbReference type="Proteomes" id="UP001455384"/>
    </source>
</evidence>
<dbReference type="PANTHER" id="PTHR38463:SF1">
    <property type="entry name" value="STRESS RESPONSE PROTEIN YSNF"/>
    <property type="match status" value="1"/>
</dbReference>
<dbReference type="RefSeq" id="WP_342388112.1">
    <property type="nucleotide sequence ID" value="NZ_CP138333.2"/>
</dbReference>
<dbReference type="NCBIfam" id="TIGR02271">
    <property type="entry name" value="YsnF/AvaK domain"/>
    <property type="match status" value="1"/>
</dbReference>
<evidence type="ECO:0000256" key="2">
    <source>
        <dbReference type="SAM" id="MobiDB-lite"/>
    </source>
</evidence>
<feature type="compositionally biased region" description="Basic and acidic residues" evidence="2">
    <location>
        <begin position="408"/>
        <end position="426"/>
    </location>
</feature>
<dbReference type="InterPro" id="IPR052967">
    <property type="entry name" value="Stress_Response_Assoc"/>
</dbReference>
<feature type="region of interest" description="Disordered" evidence="2">
    <location>
        <begin position="302"/>
        <end position="426"/>
    </location>
</feature>
<feature type="compositionally biased region" description="Acidic residues" evidence="2">
    <location>
        <begin position="278"/>
        <end position="288"/>
    </location>
</feature>
<feature type="domain" description="General stress protein 17M-like" evidence="4">
    <location>
        <begin position="3"/>
        <end position="95"/>
    </location>
</feature>
<name>A0ABZ3CJG6_9STAP</name>
<dbReference type="InterPro" id="IPR025889">
    <property type="entry name" value="GSP17M-like_dom"/>
</dbReference>
<organism evidence="5 6">
    <name type="scientific">Salinicoccus bachuensis</name>
    <dbReference type="NCBI Taxonomy" id="3136731"/>
    <lineage>
        <taxon>Bacteria</taxon>
        <taxon>Bacillati</taxon>
        <taxon>Bacillota</taxon>
        <taxon>Bacilli</taxon>
        <taxon>Bacillales</taxon>
        <taxon>Staphylococcaceae</taxon>
        <taxon>Salinicoccus</taxon>
    </lineage>
</organism>
<feature type="region of interest" description="Disordered" evidence="2">
    <location>
        <begin position="107"/>
        <end position="288"/>
    </location>
</feature>
<comment type="similarity">
    <text evidence="1">Belongs to the UPF0355 family.</text>
</comment>
<dbReference type="Proteomes" id="UP001455384">
    <property type="component" value="Chromosome"/>
</dbReference>
<feature type="domain" description="DUF2382" evidence="3">
    <location>
        <begin position="294"/>
        <end position="404"/>
    </location>
</feature>
<evidence type="ECO:0000313" key="5">
    <source>
        <dbReference type="EMBL" id="WZX29556.1"/>
    </source>
</evidence>
<dbReference type="PANTHER" id="PTHR38463">
    <property type="entry name" value="STRESS RESPONSE PROTEIN YSNF"/>
    <property type="match status" value="1"/>
</dbReference>
<dbReference type="Pfam" id="PF11181">
    <property type="entry name" value="YflT"/>
    <property type="match status" value="1"/>
</dbReference>
<sequence>MRKIESYMSEQEMLGRIEQLKSEGIAENQITVVSREELEGSSLNYTDVNYKTSEGSTWDKIVSWFTAEQPEERVMTGLNLNPQEEEEYKEALDSGKILLYVNDEIEGDTTDYPKDPLLEDDEDRVDKGDSAERPRSTPGSAHSPGVTGAAGATAAAGDIGSDERDENRYVDGAERPEIDRETDSALGSAHNEGTTEADGGIGSNKRDENRYVDGAERPEIEEDYQYADRDNRAINDDMVEGRRDQNVINTERDAPLDDREGRYSVDERALNTSGPANDTDEFADRDDLTDEEKIQLREERLNVDKERVQTGEVNVDKHVETDHQEFDVPVEREEVTVERRPVDGDRPAGDVDADDHDSINVPVNEERVNVEKEDVVNEEVVVKKDKVRDTEHVSEDVRHEDVDIDETTNDRGRLDDDRLDRDKDRL</sequence>
<proteinExistence type="inferred from homology"/>
<keyword evidence="6" id="KW-1185">Reference proteome</keyword>
<dbReference type="EMBL" id="CP138333">
    <property type="protein sequence ID" value="WZX29556.1"/>
    <property type="molecule type" value="Genomic_DNA"/>
</dbReference>
<dbReference type="InterPro" id="IPR019060">
    <property type="entry name" value="DUF2382"/>
</dbReference>
<feature type="compositionally biased region" description="Basic and acidic residues" evidence="2">
    <location>
        <begin position="124"/>
        <end position="135"/>
    </location>
</feature>
<gene>
    <name evidence="5" type="ORF">RQP18_13070</name>
</gene>